<feature type="domain" description="CheW-like" evidence="15">
    <location>
        <begin position="558"/>
        <end position="694"/>
    </location>
</feature>
<dbReference type="Gene3D" id="3.30.565.10">
    <property type="entry name" value="Histidine kinase-like ATPase, C-terminal domain"/>
    <property type="match status" value="1"/>
</dbReference>
<keyword evidence="9" id="KW-0067">ATP-binding</keyword>
<feature type="domain" description="Histidine kinase" evidence="14">
    <location>
        <begin position="354"/>
        <end position="556"/>
    </location>
</feature>
<dbReference type="SUPFAM" id="SSF47384">
    <property type="entry name" value="Homodimeric domain of signal transducing histidine kinase"/>
    <property type="match status" value="1"/>
</dbReference>
<dbReference type="EC" id="2.7.13.3" evidence="2"/>
<dbReference type="PRINTS" id="PR00344">
    <property type="entry name" value="BCTRLSENSOR"/>
</dbReference>
<evidence type="ECO:0000313" key="17">
    <source>
        <dbReference type="EMBL" id="SON58256.1"/>
    </source>
</evidence>
<dbReference type="SUPFAM" id="SSF55874">
    <property type="entry name" value="ATPase domain of HSP90 chaperone/DNA topoisomerase II/histidine kinase"/>
    <property type="match status" value="1"/>
</dbReference>
<dbReference type="Gene3D" id="1.10.287.560">
    <property type="entry name" value="Histidine kinase CheA-like, homodimeric domain"/>
    <property type="match status" value="1"/>
</dbReference>
<comment type="catalytic activity">
    <reaction evidence="1">
        <text>ATP + protein L-histidine = ADP + protein N-phospho-L-histidine.</text>
        <dbReference type="EC" id="2.7.13.3"/>
    </reaction>
</comment>
<dbReference type="GO" id="GO:0005524">
    <property type="term" value="F:ATP binding"/>
    <property type="evidence" value="ECO:0007669"/>
    <property type="project" value="UniProtKB-KW"/>
</dbReference>
<dbReference type="SUPFAM" id="SSF50341">
    <property type="entry name" value="CheW-like"/>
    <property type="match status" value="1"/>
</dbReference>
<reference evidence="18" key="1">
    <citation type="submission" date="2017-09" db="EMBL/GenBank/DDBJ databases">
        <title>Genome sequence of Nannocystis excedens DSM 71.</title>
        <authorList>
            <person name="Blom J."/>
        </authorList>
    </citation>
    <scope>NUCLEOTIDE SEQUENCE [LARGE SCALE GENOMIC DNA]</scope>
    <source>
        <strain evidence="18">type strain: E19</strain>
    </source>
</reference>
<dbReference type="PANTHER" id="PTHR43395">
    <property type="entry name" value="SENSOR HISTIDINE KINASE CHEA"/>
    <property type="match status" value="1"/>
</dbReference>
<keyword evidence="10" id="KW-0902">Two-component regulatory system</keyword>
<evidence type="ECO:0000256" key="6">
    <source>
        <dbReference type="ARBA" id="ARBA00022679"/>
    </source>
</evidence>
<dbReference type="FunFam" id="3.30.565.10:FF:000016">
    <property type="entry name" value="Chemotaxis protein CheA, putative"/>
    <property type="match status" value="1"/>
</dbReference>
<keyword evidence="8" id="KW-0418">Kinase</keyword>
<evidence type="ECO:0000256" key="13">
    <source>
        <dbReference type="SAM" id="MobiDB-lite"/>
    </source>
</evidence>
<evidence type="ECO:0000256" key="7">
    <source>
        <dbReference type="ARBA" id="ARBA00022741"/>
    </source>
</evidence>
<dbReference type="RefSeq" id="WP_099558475.1">
    <property type="nucleotide sequence ID" value="NZ_LT960614.1"/>
</dbReference>
<feature type="compositionally biased region" description="Low complexity" evidence="13">
    <location>
        <begin position="259"/>
        <end position="270"/>
    </location>
</feature>
<accession>A0A2C9DDC9</accession>
<dbReference type="InterPro" id="IPR036061">
    <property type="entry name" value="CheW-like_dom_sf"/>
</dbReference>
<dbReference type="PROSITE" id="PS50851">
    <property type="entry name" value="CHEW"/>
    <property type="match status" value="1"/>
</dbReference>
<evidence type="ECO:0000256" key="5">
    <source>
        <dbReference type="ARBA" id="ARBA00022553"/>
    </source>
</evidence>
<gene>
    <name evidence="17" type="primary">cheA_3</name>
    <name evidence="17" type="ORF">HDIA_4715</name>
</gene>
<keyword evidence="4" id="KW-0145">Chemotaxis</keyword>
<dbReference type="PANTHER" id="PTHR43395:SF10">
    <property type="entry name" value="CHEMOTAXIS PROTEIN CHEA"/>
    <property type="match status" value="1"/>
</dbReference>
<proteinExistence type="predicted"/>
<evidence type="ECO:0000256" key="8">
    <source>
        <dbReference type="ARBA" id="ARBA00022777"/>
    </source>
</evidence>
<dbReference type="InterPro" id="IPR005467">
    <property type="entry name" value="His_kinase_dom"/>
</dbReference>
<evidence type="ECO:0000256" key="1">
    <source>
        <dbReference type="ARBA" id="ARBA00000085"/>
    </source>
</evidence>
<dbReference type="OrthoDB" id="9803176at2"/>
<evidence type="ECO:0000256" key="4">
    <source>
        <dbReference type="ARBA" id="ARBA00022500"/>
    </source>
</evidence>
<feature type="compositionally biased region" description="Low complexity" evidence="13">
    <location>
        <begin position="277"/>
        <end position="293"/>
    </location>
</feature>
<dbReference type="Proteomes" id="UP000223606">
    <property type="component" value="Chromosome 1"/>
</dbReference>
<dbReference type="Gene3D" id="1.20.120.160">
    <property type="entry name" value="HPT domain"/>
    <property type="match status" value="1"/>
</dbReference>
<dbReference type="CDD" id="cd00731">
    <property type="entry name" value="CheA_reg"/>
    <property type="match status" value="1"/>
</dbReference>
<feature type="domain" description="HPt" evidence="16">
    <location>
        <begin position="7"/>
        <end position="111"/>
    </location>
</feature>
<dbReference type="Pfam" id="PF02518">
    <property type="entry name" value="HATPase_c"/>
    <property type="match status" value="1"/>
</dbReference>
<evidence type="ECO:0000259" key="15">
    <source>
        <dbReference type="PROSITE" id="PS50851"/>
    </source>
</evidence>
<dbReference type="SMART" id="SM01231">
    <property type="entry name" value="H-kinase_dim"/>
    <property type="match status" value="1"/>
</dbReference>
<dbReference type="GO" id="GO:0000155">
    <property type="term" value="F:phosphorelay sensor kinase activity"/>
    <property type="evidence" value="ECO:0007669"/>
    <property type="project" value="InterPro"/>
</dbReference>
<keyword evidence="6 17" id="KW-0808">Transferase</keyword>
<evidence type="ECO:0000256" key="11">
    <source>
        <dbReference type="ARBA" id="ARBA00035100"/>
    </source>
</evidence>
<dbReference type="EMBL" id="LT960614">
    <property type="protein sequence ID" value="SON58256.1"/>
    <property type="molecule type" value="Genomic_DNA"/>
</dbReference>
<evidence type="ECO:0000259" key="16">
    <source>
        <dbReference type="PROSITE" id="PS50894"/>
    </source>
</evidence>
<dbReference type="AlphaFoldDB" id="A0A2C9DDC9"/>
<dbReference type="InterPro" id="IPR002545">
    <property type="entry name" value="CheW-lke_dom"/>
</dbReference>
<feature type="region of interest" description="Disordered" evidence="13">
    <location>
        <begin position="694"/>
        <end position="713"/>
    </location>
</feature>
<dbReference type="InterPro" id="IPR036641">
    <property type="entry name" value="HPT_dom_sf"/>
</dbReference>
<dbReference type="PROSITE" id="PS50894">
    <property type="entry name" value="HPT"/>
    <property type="match status" value="1"/>
</dbReference>
<dbReference type="FunFam" id="2.30.30.40:FF:000048">
    <property type="entry name" value="Chemotaxis protein CheA, putative"/>
    <property type="match status" value="1"/>
</dbReference>
<dbReference type="PROSITE" id="PS50109">
    <property type="entry name" value="HIS_KIN"/>
    <property type="match status" value="1"/>
</dbReference>
<keyword evidence="7" id="KW-0547">Nucleotide-binding</keyword>
<comment type="function">
    <text evidence="11">Involved in the transmission of sensory signals from the chemoreceptors to the flagellar motors. CheA is autophosphorylated; it can transfer its phosphate group to either CheB or CheY.</text>
</comment>
<dbReference type="GO" id="GO:0005737">
    <property type="term" value="C:cytoplasm"/>
    <property type="evidence" value="ECO:0007669"/>
    <property type="project" value="InterPro"/>
</dbReference>
<evidence type="ECO:0000256" key="9">
    <source>
        <dbReference type="ARBA" id="ARBA00022840"/>
    </source>
</evidence>
<dbReference type="Pfam" id="PF01627">
    <property type="entry name" value="Hpt"/>
    <property type="match status" value="1"/>
</dbReference>
<protein>
    <recommendedName>
        <fullName evidence="3">Chemotaxis protein CheA</fullName>
        <ecNumber evidence="2">2.7.13.3</ecNumber>
    </recommendedName>
</protein>
<feature type="region of interest" description="Disordered" evidence="13">
    <location>
        <begin position="248"/>
        <end position="307"/>
    </location>
</feature>
<dbReference type="SMART" id="SM00260">
    <property type="entry name" value="CheW"/>
    <property type="match status" value="1"/>
</dbReference>
<evidence type="ECO:0000256" key="2">
    <source>
        <dbReference type="ARBA" id="ARBA00012438"/>
    </source>
</evidence>
<dbReference type="CDD" id="cd16916">
    <property type="entry name" value="HATPase_CheA-like"/>
    <property type="match status" value="1"/>
</dbReference>
<evidence type="ECO:0000313" key="18">
    <source>
        <dbReference type="Proteomes" id="UP000223606"/>
    </source>
</evidence>
<dbReference type="InterPro" id="IPR051315">
    <property type="entry name" value="Bact_Chemotaxis_CheA"/>
</dbReference>
<dbReference type="Pfam" id="PF01584">
    <property type="entry name" value="CheW"/>
    <property type="match status" value="1"/>
</dbReference>
<organism evidence="17 18">
    <name type="scientific">Hartmannibacter diazotrophicus</name>
    <dbReference type="NCBI Taxonomy" id="1482074"/>
    <lineage>
        <taxon>Bacteria</taxon>
        <taxon>Pseudomonadati</taxon>
        <taxon>Pseudomonadota</taxon>
        <taxon>Alphaproteobacteria</taxon>
        <taxon>Hyphomicrobiales</taxon>
        <taxon>Pleomorphomonadaceae</taxon>
        <taxon>Hartmannibacter</taxon>
    </lineage>
</organism>
<dbReference type="SMART" id="SM00073">
    <property type="entry name" value="HPT"/>
    <property type="match status" value="1"/>
</dbReference>
<dbReference type="InterPro" id="IPR036890">
    <property type="entry name" value="HATPase_C_sf"/>
</dbReference>
<dbReference type="SUPFAM" id="SSF47226">
    <property type="entry name" value="Histidine-containing phosphotransfer domain, HPT domain"/>
    <property type="match status" value="1"/>
</dbReference>
<dbReference type="InterPro" id="IPR037006">
    <property type="entry name" value="CheA-like_homodim_sf"/>
</dbReference>
<dbReference type="InterPro" id="IPR004358">
    <property type="entry name" value="Sig_transdc_His_kin-like_C"/>
</dbReference>
<dbReference type="Pfam" id="PF02895">
    <property type="entry name" value="H-kinase_dim"/>
    <property type="match status" value="1"/>
</dbReference>
<dbReference type="InterPro" id="IPR036097">
    <property type="entry name" value="HisK_dim/P_sf"/>
</dbReference>
<name>A0A2C9DDC9_9HYPH</name>
<dbReference type="CDD" id="cd00088">
    <property type="entry name" value="HPT"/>
    <property type="match status" value="1"/>
</dbReference>
<dbReference type="InterPro" id="IPR008207">
    <property type="entry name" value="Sig_transdc_His_kin_Hpt_dom"/>
</dbReference>
<sequence>MTDTSGLGSEFERFRVTFFEECNEILSDLETHLARVQTEILDGESLNAVFRAAHSIKAGAGAFGYTQLVHFTHDFEALLDRMRSGELSQTDRIAQILIRGGDVLAELVAAAEAGGASPADLGSDILDEIHVLLGKDSAVTDTDGGLFEDAGDAGDAGGQIVYSIALKPNPDLFRNATEPLLLIRELRQLGELEVVCDWSALPPLERMDPENAYLAWDFRLTTDKPKSAIEEVFEFVDDTCGIVIEEAGPSSTAVDAGSPDAAPAPTMADEAAPDPAPGAIASPHSPPSSAAQSGTASPPPAAKGGGQGSIRVDLARVDRLVNVVGELVITQAMLAQQIVDLGLGNGRQQIRGNDELASLTRELQECVMAIRMQPVKSIFARMPRLVRDLSSKLGKKVRLSTSGELTEVDKTVIEELADPLTHMIRNSIDHGIEMPADRLAAGKVEEGTIQLSAAHVGGNILIQIADDGAGINRPRLLQKAVEKGIVPAGAQLSDEEIDDLIFSPGFSTAAAVTDISGRGVGMDVVRRNIVNLGGRIQVQTQPGLGTRFTLAIPLTLAVLDGMIVAVGKERYVLPLTSIVESFRPDRNAVRRLAGGVEVVSIRGEFVRLVHLNRVFDVKGAVEEPWNGLVVLVETAGGQTVGVTVDELIGQQQVVIKSLADNFDPVPGISGATILGNGRVALILDIERLATMAHRPAPARSPNEPVPQHLDAAE</sequence>
<keyword evidence="18" id="KW-1185">Reference proteome</keyword>
<dbReference type="Gene3D" id="2.30.30.40">
    <property type="entry name" value="SH3 Domains"/>
    <property type="match status" value="1"/>
</dbReference>
<evidence type="ECO:0000256" key="12">
    <source>
        <dbReference type="PROSITE-ProRule" id="PRU00110"/>
    </source>
</evidence>
<evidence type="ECO:0000259" key="14">
    <source>
        <dbReference type="PROSITE" id="PS50109"/>
    </source>
</evidence>
<dbReference type="SMART" id="SM00387">
    <property type="entry name" value="HATPase_c"/>
    <property type="match status" value="1"/>
</dbReference>
<evidence type="ECO:0000256" key="10">
    <source>
        <dbReference type="ARBA" id="ARBA00023012"/>
    </source>
</evidence>
<dbReference type="InterPro" id="IPR004105">
    <property type="entry name" value="CheA-like_dim"/>
</dbReference>
<evidence type="ECO:0000256" key="3">
    <source>
        <dbReference type="ARBA" id="ARBA00021495"/>
    </source>
</evidence>
<keyword evidence="5 12" id="KW-0597">Phosphoprotein</keyword>
<dbReference type="InterPro" id="IPR003594">
    <property type="entry name" value="HATPase_dom"/>
</dbReference>
<dbReference type="KEGG" id="hdi:HDIA_4715"/>
<dbReference type="GO" id="GO:0006935">
    <property type="term" value="P:chemotaxis"/>
    <property type="evidence" value="ECO:0007669"/>
    <property type="project" value="UniProtKB-KW"/>
</dbReference>
<feature type="modified residue" description="Phosphohistidine" evidence="12">
    <location>
        <position position="54"/>
    </location>
</feature>